<dbReference type="EMBL" id="QGTX01000001">
    <property type="protein sequence ID" value="PWW21843.1"/>
    <property type="molecule type" value="Genomic_DNA"/>
</dbReference>
<name>A0A317QFS8_9ACTN</name>
<proteinExistence type="predicted"/>
<comment type="caution">
    <text evidence="2">The sequence shown here is derived from an EMBL/GenBank/DDBJ whole genome shotgun (WGS) entry which is preliminary data.</text>
</comment>
<sequence length="55" mass="6166">MPWWVWVIVLWVVLGTALAVSVGKVVEAADRRELRGQRPARADEEKAPPEGRRAS</sequence>
<dbReference type="Proteomes" id="UP000246661">
    <property type="component" value="Unassembled WGS sequence"/>
</dbReference>
<protein>
    <submittedName>
        <fullName evidence="2">Uncharacterized protein</fullName>
    </submittedName>
</protein>
<dbReference type="RefSeq" id="WP_170149120.1">
    <property type="nucleotide sequence ID" value="NZ_QGTX01000001.1"/>
</dbReference>
<organism evidence="2 3">
    <name type="scientific">Geodermatophilus normandii</name>
    <dbReference type="NCBI Taxonomy" id="1137989"/>
    <lineage>
        <taxon>Bacteria</taxon>
        <taxon>Bacillati</taxon>
        <taxon>Actinomycetota</taxon>
        <taxon>Actinomycetes</taxon>
        <taxon>Geodermatophilales</taxon>
        <taxon>Geodermatophilaceae</taxon>
        <taxon>Geodermatophilus</taxon>
    </lineage>
</organism>
<reference evidence="3" key="1">
    <citation type="submission" date="2018-05" db="EMBL/GenBank/DDBJ databases">
        <authorList>
            <person name="Klenk H.-P."/>
            <person name="Huntemann M."/>
            <person name="Clum A."/>
            <person name="Pillay M."/>
            <person name="Palaniappan K."/>
            <person name="Varghese N."/>
            <person name="Mikhailova N."/>
            <person name="Stamatis D."/>
            <person name="Reddy T."/>
            <person name="Daum C."/>
            <person name="Shapiro N."/>
            <person name="Ivanova N."/>
            <person name="Kyrpides N."/>
            <person name="Woyke T."/>
        </authorList>
    </citation>
    <scope>NUCLEOTIDE SEQUENCE [LARGE SCALE GENOMIC DNA]</scope>
    <source>
        <strain evidence="3">DSM 45417</strain>
    </source>
</reference>
<dbReference type="AlphaFoldDB" id="A0A317QFS8"/>
<evidence type="ECO:0000256" key="1">
    <source>
        <dbReference type="SAM" id="MobiDB-lite"/>
    </source>
</evidence>
<gene>
    <name evidence="2" type="ORF">JD79_00984</name>
</gene>
<evidence type="ECO:0000313" key="3">
    <source>
        <dbReference type="Proteomes" id="UP000246661"/>
    </source>
</evidence>
<evidence type="ECO:0000313" key="2">
    <source>
        <dbReference type="EMBL" id="PWW21843.1"/>
    </source>
</evidence>
<keyword evidence="3" id="KW-1185">Reference proteome</keyword>
<feature type="region of interest" description="Disordered" evidence="1">
    <location>
        <begin position="35"/>
        <end position="55"/>
    </location>
</feature>
<accession>A0A317QFS8</accession>